<name>Q2SWQ1_BURTA</name>
<organism evidence="1 2">
    <name type="scientific">Burkholderia thailandensis (strain ATCC 700388 / DSM 13276 / CCUG 48851 / CIP 106301 / E264)</name>
    <dbReference type="NCBI Taxonomy" id="271848"/>
    <lineage>
        <taxon>Bacteria</taxon>
        <taxon>Pseudomonadati</taxon>
        <taxon>Pseudomonadota</taxon>
        <taxon>Betaproteobacteria</taxon>
        <taxon>Burkholderiales</taxon>
        <taxon>Burkholderiaceae</taxon>
        <taxon>Burkholderia</taxon>
        <taxon>pseudomallei group</taxon>
    </lineage>
</organism>
<dbReference type="EMBL" id="CP000086">
    <property type="protein sequence ID" value="ABC38386.1"/>
    <property type="molecule type" value="Genomic_DNA"/>
</dbReference>
<dbReference type="AlphaFoldDB" id="Q2SWQ1"/>
<dbReference type="HOGENOM" id="CLU_3402623_0_0_4"/>
<reference evidence="1 2" key="1">
    <citation type="journal article" date="2005" name="BMC Genomics">
        <title>Bacterial genome adaptation to niches: divergence of the potential virulence genes in three Burkholderia species of different survival strategies.</title>
        <authorList>
            <person name="Kim H.S."/>
            <person name="Schell M.A."/>
            <person name="Yu Y."/>
            <person name="Ulrich R.L."/>
            <person name="Sarria S.H."/>
            <person name="Nierman W.C."/>
            <person name="DeShazer D."/>
        </authorList>
    </citation>
    <scope>NUCLEOTIDE SEQUENCE [LARGE SCALE GENOMIC DNA]</scope>
    <source>
        <strain evidence="2">ATCC 700388 / DSM 13276 / CCUG 48851 / CIP 106301 / E264</strain>
    </source>
</reference>
<gene>
    <name evidence="1" type="ordered locus">BTH_I2126</name>
</gene>
<proteinExistence type="predicted"/>
<evidence type="ECO:0000313" key="1">
    <source>
        <dbReference type="EMBL" id="ABC38386.1"/>
    </source>
</evidence>
<sequence length="30" mass="2943">MSQARIEVGAPVVETLQAGAAAECVGAWAG</sequence>
<accession>Q2SWQ1</accession>
<keyword evidence="2" id="KW-1185">Reference proteome</keyword>
<evidence type="ECO:0000313" key="2">
    <source>
        <dbReference type="Proteomes" id="UP000001930"/>
    </source>
</evidence>
<dbReference type="KEGG" id="bte:BTH_I2126"/>
<protein>
    <submittedName>
        <fullName evidence="1">Uncharacterized protein</fullName>
    </submittedName>
</protein>
<dbReference type="Proteomes" id="UP000001930">
    <property type="component" value="Chromosome I"/>
</dbReference>